<reference evidence="3 4" key="1">
    <citation type="submission" date="2018-08" db="EMBL/GenBank/DDBJ databases">
        <title>Genome and evolution of the arbuscular mycorrhizal fungus Diversispora epigaea (formerly Glomus versiforme) and its bacterial endosymbionts.</title>
        <authorList>
            <person name="Sun X."/>
            <person name="Fei Z."/>
            <person name="Harrison M."/>
        </authorList>
    </citation>
    <scope>NUCLEOTIDE SEQUENCE [LARGE SCALE GENOMIC DNA]</scope>
    <source>
        <strain evidence="3 4">IT104</strain>
    </source>
</reference>
<comment type="caution">
    <text evidence="3">The sequence shown here is derived from an EMBL/GenBank/DDBJ whole genome shotgun (WGS) entry which is preliminary data.</text>
</comment>
<dbReference type="EMBL" id="PQFF01000097">
    <property type="protein sequence ID" value="RHZ82746.1"/>
    <property type="molecule type" value="Genomic_DNA"/>
</dbReference>
<dbReference type="AlphaFoldDB" id="A0A397J9T4"/>
<organism evidence="3 4">
    <name type="scientific">Diversispora epigaea</name>
    <dbReference type="NCBI Taxonomy" id="1348612"/>
    <lineage>
        <taxon>Eukaryota</taxon>
        <taxon>Fungi</taxon>
        <taxon>Fungi incertae sedis</taxon>
        <taxon>Mucoromycota</taxon>
        <taxon>Glomeromycotina</taxon>
        <taxon>Glomeromycetes</taxon>
        <taxon>Diversisporales</taxon>
        <taxon>Diversisporaceae</taxon>
        <taxon>Diversispora</taxon>
    </lineage>
</organism>
<evidence type="ECO:0000313" key="3">
    <source>
        <dbReference type="EMBL" id="RHZ82746.1"/>
    </source>
</evidence>
<keyword evidence="2" id="KW-0472">Membrane</keyword>
<keyword evidence="2" id="KW-1133">Transmembrane helix</keyword>
<feature type="region of interest" description="Disordered" evidence="1">
    <location>
        <begin position="109"/>
        <end position="140"/>
    </location>
</feature>
<accession>A0A397J9T4</accession>
<protein>
    <submittedName>
        <fullName evidence="3">Uncharacterized protein</fullName>
    </submittedName>
</protein>
<keyword evidence="4" id="KW-1185">Reference proteome</keyword>
<sequence>MSDFNINFDIPPPVPPKDDFLPLTPPKDFPRMNFLGSASVGPSTSQAINFEDLTGEPSTFTITTTTTNIKNSNTFPGAKRTSTLLTNQLTTTLNEIFVEPALVINTNTNKTSQQQQQQQQQQFNHQPQTPLNKPLPNSTKKKKKVNELFTYCGYHFLISHFSPTFFTFFFKYIP</sequence>
<keyword evidence="2" id="KW-0812">Transmembrane</keyword>
<gene>
    <name evidence="3" type="ORF">Glove_104g45</name>
</gene>
<name>A0A397J9T4_9GLOM</name>
<evidence type="ECO:0000256" key="1">
    <source>
        <dbReference type="SAM" id="MobiDB-lite"/>
    </source>
</evidence>
<evidence type="ECO:0000313" key="4">
    <source>
        <dbReference type="Proteomes" id="UP000266861"/>
    </source>
</evidence>
<proteinExistence type="predicted"/>
<dbReference type="OrthoDB" id="10595633at2759"/>
<feature type="transmembrane region" description="Helical" evidence="2">
    <location>
        <begin position="148"/>
        <end position="170"/>
    </location>
</feature>
<evidence type="ECO:0000256" key="2">
    <source>
        <dbReference type="SAM" id="Phobius"/>
    </source>
</evidence>
<feature type="compositionally biased region" description="Low complexity" evidence="1">
    <location>
        <begin position="113"/>
        <end position="122"/>
    </location>
</feature>
<dbReference type="Proteomes" id="UP000266861">
    <property type="component" value="Unassembled WGS sequence"/>
</dbReference>